<keyword evidence="2" id="KW-1185">Reference proteome</keyword>
<comment type="caution">
    <text evidence="1">The sequence shown here is derived from an EMBL/GenBank/DDBJ whole genome shotgun (WGS) entry which is preliminary data.</text>
</comment>
<evidence type="ECO:0000313" key="1">
    <source>
        <dbReference type="EMBL" id="CAI6266182.1"/>
    </source>
</evidence>
<sequence length="146" mass="15862">MVAAEVEKSKKQTSRRVVVVVEANVMRCSIAKHACWLEGWQMARARPGMSSFIHVPTHATGGLLYRWQTVLSSQPASQSVSGSESCLMVSKASLELNNKRMVETGVRVLERGRVVVQGGPWKLGSKQPTRRCGGIGCGGHGWGWDG</sequence>
<reference evidence="1" key="1">
    <citation type="submission" date="2023-01" db="EMBL/GenBank/DDBJ databases">
        <authorList>
            <person name="Van Ghelder C."/>
            <person name="Rancurel C."/>
        </authorList>
    </citation>
    <scope>NUCLEOTIDE SEQUENCE</scope>
    <source>
        <strain evidence="1">CNCM I-4278</strain>
    </source>
</reference>
<gene>
    <name evidence="1" type="ORF">PDIGIT_LOCUS1544</name>
</gene>
<organism evidence="1 2">
    <name type="scientific">Periconia digitata</name>
    <dbReference type="NCBI Taxonomy" id="1303443"/>
    <lineage>
        <taxon>Eukaryota</taxon>
        <taxon>Fungi</taxon>
        <taxon>Dikarya</taxon>
        <taxon>Ascomycota</taxon>
        <taxon>Pezizomycotina</taxon>
        <taxon>Dothideomycetes</taxon>
        <taxon>Pleosporomycetidae</taxon>
        <taxon>Pleosporales</taxon>
        <taxon>Massarineae</taxon>
        <taxon>Periconiaceae</taxon>
        <taxon>Periconia</taxon>
    </lineage>
</organism>
<dbReference type="Proteomes" id="UP001152607">
    <property type="component" value="Unassembled WGS sequence"/>
</dbReference>
<dbReference type="AlphaFoldDB" id="A0A9W4U345"/>
<protein>
    <submittedName>
        <fullName evidence="1">Uncharacterized protein</fullName>
    </submittedName>
</protein>
<name>A0A9W4U345_9PLEO</name>
<accession>A0A9W4U345</accession>
<dbReference type="EMBL" id="CAOQHR010000001">
    <property type="protein sequence ID" value="CAI6266182.1"/>
    <property type="molecule type" value="Genomic_DNA"/>
</dbReference>
<proteinExistence type="predicted"/>
<evidence type="ECO:0000313" key="2">
    <source>
        <dbReference type="Proteomes" id="UP001152607"/>
    </source>
</evidence>